<organism evidence="9 10">
    <name type="scientific">Xyrichtys novacula</name>
    <name type="common">Pearly razorfish</name>
    <name type="synonym">Hemipteronotus novacula</name>
    <dbReference type="NCBI Taxonomy" id="13765"/>
    <lineage>
        <taxon>Eukaryota</taxon>
        <taxon>Metazoa</taxon>
        <taxon>Chordata</taxon>
        <taxon>Craniata</taxon>
        <taxon>Vertebrata</taxon>
        <taxon>Euteleostomi</taxon>
        <taxon>Actinopterygii</taxon>
        <taxon>Neopterygii</taxon>
        <taxon>Teleostei</taxon>
        <taxon>Neoteleostei</taxon>
        <taxon>Acanthomorphata</taxon>
        <taxon>Eupercaria</taxon>
        <taxon>Labriformes</taxon>
        <taxon>Labridae</taxon>
        <taxon>Xyrichtys</taxon>
    </lineage>
</organism>
<keyword evidence="6" id="KW-0027">Amidation</keyword>
<sequence length="154" mass="17410">MDNWKLQLAVVAFSALIQTHMALPVEEEGGLAEHWQDESMDSGLSHPMASLMKRAKALRFYGLMGKRSEGVKKPFKVDRRNKGEMFVGLMGRSISSDKLLTRVFASATTTAPDVLEEPHEQGKIVSVQRPEVVLFLCAFLQWYLVIYPHLFSEK</sequence>
<evidence type="ECO:0000313" key="9">
    <source>
        <dbReference type="EMBL" id="CAJ1080784.1"/>
    </source>
</evidence>
<evidence type="ECO:0000256" key="6">
    <source>
        <dbReference type="ARBA" id="ARBA00022815"/>
    </source>
</evidence>
<evidence type="ECO:0000256" key="5">
    <source>
        <dbReference type="ARBA" id="ARBA00022729"/>
    </source>
</evidence>
<evidence type="ECO:0000256" key="2">
    <source>
        <dbReference type="ARBA" id="ARBA00007518"/>
    </source>
</evidence>
<feature type="chain" id="PRO_5043976380" evidence="8">
    <location>
        <begin position="23"/>
        <end position="154"/>
    </location>
</feature>
<comment type="similarity">
    <text evidence="2">Belongs to the tachykinin family.</text>
</comment>
<evidence type="ECO:0000256" key="1">
    <source>
        <dbReference type="ARBA" id="ARBA00004613"/>
    </source>
</evidence>
<feature type="transmembrane region" description="Helical" evidence="7">
    <location>
        <begin position="132"/>
        <end position="151"/>
    </location>
</feature>
<name>A0AAV1H7Q0_XYRNO</name>
<dbReference type="PANTHER" id="PTHR11250">
    <property type="entry name" value="TACHYKININ"/>
    <property type="match status" value="1"/>
</dbReference>
<feature type="signal peptide" evidence="8">
    <location>
        <begin position="1"/>
        <end position="22"/>
    </location>
</feature>
<comment type="subcellular location">
    <subcellularLocation>
        <location evidence="1">Secreted</location>
    </subcellularLocation>
</comment>
<keyword evidence="7" id="KW-0472">Membrane</keyword>
<evidence type="ECO:0000256" key="8">
    <source>
        <dbReference type="SAM" id="SignalP"/>
    </source>
</evidence>
<protein>
    <submittedName>
        <fullName evidence="9">Uncharacterized protein LOC117936852 isoform X1</fullName>
    </submittedName>
</protein>
<keyword evidence="7" id="KW-0812">Transmembrane</keyword>
<evidence type="ECO:0000313" key="10">
    <source>
        <dbReference type="Proteomes" id="UP001178508"/>
    </source>
</evidence>
<evidence type="ECO:0000256" key="4">
    <source>
        <dbReference type="ARBA" id="ARBA00022685"/>
    </source>
</evidence>
<evidence type="ECO:0000256" key="3">
    <source>
        <dbReference type="ARBA" id="ARBA00022525"/>
    </source>
</evidence>
<keyword evidence="7" id="KW-1133">Transmembrane helix</keyword>
<keyword evidence="5 8" id="KW-0732">Signal</keyword>
<dbReference type="GO" id="GO:0005576">
    <property type="term" value="C:extracellular region"/>
    <property type="evidence" value="ECO:0007669"/>
    <property type="project" value="UniProtKB-SubCell"/>
</dbReference>
<gene>
    <name evidence="9" type="ORF">XNOV1_A001258</name>
</gene>
<keyword evidence="4" id="KW-0165">Cleavage on pair of basic residues</keyword>
<accession>A0AAV1H7Q0</accession>
<proteinExistence type="inferred from homology"/>
<keyword evidence="10" id="KW-1185">Reference proteome</keyword>
<dbReference type="AlphaFoldDB" id="A0AAV1H7Q0"/>
<reference evidence="9" key="1">
    <citation type="submission" date="2023-08" db="EMBL/GenBank/DDBJ databases">
        <authorList>
            <person name="Alioto T."/>
            <person name="Alioto T."/>
            <person name="Gomez Garrido J."/>
        </authorList>
    </citation>
    <scope>NUCLEOTIDE SEQUENCE</scope>
</reference>
<dbReference type="InterPro" id="IPR013055">
    <property type="entry name" value="Tachy_Neuro_lke_CS"/>
</dbReference>
<keyword evidence="3" id="KW-0964">Secreted</keyword>
<dbReference type="PANTHER" id="PTHR11250:SF5">
    <property type="entry name" value="PROTACHYKININ-1-LIKE ISOFORM X1-RELATED"/>
    <property type="match status" value="1"/>
</dbReference>
<dbReference type="Proteomes" id="UP001178508">
    <property type="component" value="Chromosome 19"/>
</dbReference>
<dbReference type="EMBL" id="OY660882">
    <property type="protein sequence ID" value="CAJ1080784.1"/>
    <property type="molecule type" value="Genomic_DNA"/>
</dbReference>
<dbReference type="PROSITE" id="PS00267">
    <property type="entry name" value="TACHYKININ"/>
    <property type="match status" value="1"/>
</dbReference>
<evidence type="ECO:0000256" key="7">
    <source>
        <dbReference type="SAM" id="Phobius"/>
    </source>
</evidence>